<feature type="chain" id="PRO_5020320417" evidence="1">
    <location>
        <begin position="21"/>
        <end position="66"/>
    </location>
</feature>
<dbReference type="AlphaFoldDB" id="A0A4V2H8V0"/>
<sequence>MKITVVMMLLFVAFSAVALAESEIENAESDPALSRSIRCSRPGEFCKLGTTAKCCYGHICEDNRCR</sequence>
<organism evidence="2">
    <name type="scientific">Heteropoda jugulans</name>
    <dbReference type="NCBI Taxonomy" id="1358901"/>
    <lineage>
        <taxon>Eukaryota</taxon>
        <taxon>Metazoa</taxon>
        <taxon>Ecdysozoa</taxon>
        <taxon>Arthropoda</taxon>
        <taxon>Chelicerata</taxon>
        <taxon>Arachnida</taxon>
        <taxon>Araneae</taxon>
        <taxon>Araneomorphae</taxon>
        <taxon>Entelegynae</taxon>
        <taxon>Dionycha</taxon>
        <taxon>Sparassidae</taxon>
        <taxon>Heteropoda</taxon>
    </lineage>
</organism>
<keyword evidence="1" id="KW-0732">Signal</keyword>
<proteinExistence type="predicted"/>
<reference evidence="2" key="1">
    <citation type="submission" date="2017-05" db="EMBL/GenBank/DDBJ databases">
        <authorList>
            <person name="QRISCLOUD D."/>
        </authorList>
    </citation>
    <scope>NUCLEOTIDE SEQUENCE</scope>
</reference>
<evidence type="ECO:0000256" key="1">
    <source>
        <dbReference type="SAM" id="SignalP"/>
    </source>
</evidence>
<protein>
    <submittedName>
        <fullName evidence="2">U24-Sparatoxin-Hju1u_1</fullName>
    </submittedName>
</protein>
<reference evidence="2" key="2">
    <citation type="submission" date="2019-05" db="EMBL/GenBank/DDBJ databases">
        <title>Unravelling the molecular evolution of spider venoms.</title>
        <authorList>
            <person name="Pineda S."/>
        </authorList>
    </citation>
    <scope>NUCLEOTIDE SEQUENCE</scope>
</reference>
<name>A0A4V2H8V0_9ARAC</name>
<feature type="signal peptide" evidence="1">
    <location>
        <begin position="1"/>
        <end position="20"/>
    </location>
</feature>
<evidence type="ECO:0000313" key="2">
    <source>
        <dbReference type="EMBL" id="SNX33514.1"/>
    </source>
</evidence>
<dbReference type="EMBL" id="HAHI01000088">
    <property type="protein sequence ID" value="SNX33514.1"/>
    <property type="molecule type" value="Transcribed_RNA"/>
</dbReference>
<accession>A0A4V2H8V0</accession>